<evidence type="ECO:0000256" key="1">
    <source>
        <dbReference type="ARBA" id="ARBA00022723"/>
    </source>
</evidence>
<dbReference type="Gene3D" id="1.10.287.3080">
    <property type="match status" value="1"/>
</dbReference>
<evidence type="ECO:0000256" key="3">
    <source>
        <dbReference type="ARBA" id="ARBA00023004"/>
    </source>
</evidence>
<keyword evidence="2" id="KW-0732">Signal</keyword>
<accession>A0A1F7RR70</accession>
<dbReference type="GO" id="GO:0046872">
    <property type="term" value="F:metal ion binding"/>
    <property type="evidence" value="ECO:0007669"/>
    <property type="project" value="UniProtKB-KW"/>
</dbReference>
<dbReference type="CDD" id="cd08168">
    <property type="entry name" value="Cytochrom_C3"/>
    <property type="match status" value="1"/>
</dbReference>
<feature type="transmembrane region" description="Helical" evidence="5">
    <location>
        <begin position="20"/>
        <end position="39"/>
    </location>
</feature>
<dbReference type="InterPro" id="IPR051829">
    <property type="entry name" value="Multiheme_Cytochr_ET"/>
</dbReference>
<name>A0A1F7RR70_9BACT</name>
<dbReference type="PROSITE" id="PS51007">
    <property type="entry name" value="CYTC"/>
    <property type="match status" value="1"/>
</dbReference>
<protein>
    <recommendedName>
        <fullName evidence="6">Cytochrome c domain-containing protein</fullName>
    </recommendedName>
</protein>
<evidence type="ECO:0000256" key="5">
    <source>
        <dbReference type="SAM" id="Phobius"/>
    </source>
</evidence>
<reference evidence="7 8" key="1">
    <citation type="journal article" date="2016" name="Nat. Commun.">
        <title>Thousands of microbial genomes shed light on interconnected biogeochemical processes in an aquifer system.</title>
        <authorList>
            <person name="Anantharaman K."/>
            <person name="Brown C.T."/>
            <person name="Hug L.A."/>
            <person name="Sharon I."/>
            <person name="Castelle C.J."/>
            <person name="Probst A.J."/>
            <person name="Thomas B.C."/>
            <person name="Singh A."/>
            <person name="Wilkins M.J."/>
            <person name="Karaoz U."/>
            <person name="Brodie E.L."/>
            <person name="Williams K.H."/>
            <person name="Hubbard S.S."/>
            <person name="Banfield J.F."/>
        </authorList>
    </citation>
    <scope>NUCLEOTIDE SEQUENCE [LARGE SCALE GENOMIC DNA]</scope>
</reference>
<keyword evidence="5" id="KW-1133">Transmembrane helix</keyword>
<dbReference type="Proteomes" id="UP000178435">
    <property type="component" value="Unassembled WGS sequence"/>
</dbReference>
<dbReference type="PANTHER" id="PTHR35038">
    <property type="entry name" value="DISSIMILATORY SULFITE REDUCTASE SIRA"/>
    <property type="match status" value="1"/>
</dbReference>
<gene>
    <name evidence="7" type="ORF">A2149_06830</name>
</gene>
<keyword evidence="4" id="KW-0349">Heme</keyword>
<dbReference type="GO" id="GO:0016491">
    <property type="term" value="F:oxidoreductase activity"/>
    <property type="evidence" value="ECO:0007669"/>
    <property type="project" value="TreeGrafter"/>
</dbReference>
<dbReference type="AlphaFoldDB" id="A0A1F7RR70"/>
<dbReference type="Pfam" id="PF03264">
    <property type="entry name" value="Cytochrom_NNT"/>
    <property type="match status" value="1"/>
</dbReference>
<feature type="domain" description="Cytochrome c" evidence="6">
    <location>
        <begin position="332"/>
        <end position="462"/>
    </location>
</feature>
<dbReference type="GO" id="GO:0020037">
    <property type="term" value="F:heme binding"/>
    <property type="evidence" value="ECO:0007669"/>
    <property type="project" value="InterPro"/>
</dbReference>
<evidence type="ECO:0000259" key="6">
    <source>
        <dbReference type="PROSITE" id="PS51007"/>
    </source>
</evidence>
<keyword evidence="3 4" id="KW-0408">Iron</keyword>
<comment type="caution">
    <text evidence="7">The sequence shown here is derived from an EMBL/GenBank/DDBJ whole genome shotgun (WGS) entry which is preliminary data.</text>
</comment>
<dbReference type="SUPFAM" id="SSF48695">
    <property type="entry name" value="Multiheme cytochromes"/>
    <property type="match status" value="2"/>
</dbReference>
<keyword evidence="5" id="KW-0812">Transmembrane</keyword>
<proteinExistence type="predicted"/>
<dbReference type="Gene3D" id="1.20.140.10">
    <property type="entry name" value="Butyryl-CoA Dehydrogenase, subunit A, domain 3"/>
    <property type="match status" value="1"/>
</dbReference>
<dbReference type="EMBL" id="MGDF01000171">
    <property type="protein sequence ID" value="OGL43840.1"/>
    <property type="molecule type" value="Genomic_DNA"/>
</dbReference>
<dbReference type="InterPro" id="IPR036280">
    <property type="entry name" value="Multihaem_cyt_sf"/>
</dbReference>
<dbReference type="InterPro" id="IPR005126">
    <property type="entry name" value="NapC/NirT_cyt_c_N"/>
</dbReference>
<dbReference type="GO" id="GO:0009055">
    <property type="term" value="F:electron transfer activity"/>
    <property type="evidence" value="ECO:0007669"/>
    <property type="project" value="InterPro"/>
</dbReference>
<sequence>MVNSIKKVGKGIWERKRKIILIISGILVFAVALNIFVFYRTKNPQFCLNCHYMKPYYDQWATSSHKNVACMKCHEYNSSKMLLSTIKYFANSYNPRPRTEIPNSNCLQSGCHEKRLLPGKIKFKRKIDFDHSQHLANIVRGKMLRCTSCHSQIVQGRHIDVTAEVCYICHFKGATRGETITGCPSCHGQPKGVVEHGGFMVDLAQYLKTGVKCNKCHVDVIKGEGSVPKEKCYSCHVERMEKYEDHQFIHNNHVTKHAIDCVSCHLTIEHKNVKMVKTLEVSCEGCHSKLHSAQKEMYMGAAGRGVENTPSRMFAAQVACDGCHTQIETVKGTHILGDKSFKADRRSCVACHTTGYDEMLNVWGSEINKILNELNPRISLASETYNSSRKNGMNLSKAKSLIEDAKYNYRFVAEGRGVHNIEYAAKLAKASNDMIDEAMKLMKKDFNPPDRSEILKFSDSYCNIMCHKLIRTKDKFEFQDVDFPHKYHIDDIGLECGQCHSLKIHKKTVIDKQGCVKCHHEDKNARCSRCHSFQNQLYYGNINGYKKKERFPSLMAQGGIKCIECHDIGKAHSIEFMKGKCIGCHSKEYGKMLDDWILKLNKAIGEIKSLIDKDELALIFAKREMSRDITADKKLFDEALKNYSIILKGKGVHNFEYSEEILNQVRATLNQIWKKYEVMGKS</sequence>
<dbReference type="PANTHER" id="PTHR35038:SF6">
    <property type="entry name" value="SURFACE LOCALIZED DECAHEME CYTOCHROME C LIPOPROTEIN"/>
    <property type="match status" value="1"/>
</dbReference>
<keyword evidence="1 4" id="KW-0479">Metal-binding</keyword>
<keyword evidence="5" id="KW-0472">Membrane</keyword>
<evidence type="ECO:0000256" key="2">
    <source>
        <dbReference type="ARBA" id="ARBA00022729"/>
    </source>
</evidence>
<evidence type="ECO:0000256" key="4">
    <source>
        <dbReference type="PROSITE-ProRule" id="PRU00433"/>
    </source>
</evidence>
<evidence type="ECO:0000313" key="8">
    <source>
        <dbReference type="Proteomes" id="UP000178435"/>
    </source>
</evidence>
<dbReference type="Gene3D" id="3.90.10.10">
    <property type="entry name" value="Cytochrome C3"/>
    <property type="match status" value="3"/>
</dbReference>
<organism evidence="7 8">
    <name type="scientific">Candidatus Schekmanbacteria bacterium RBG_16_38_11</name>
    <dbReference type="NCBI Taxonomy" id="1817880"/>
    <lineage>
        <taxon>Bacteria</taxon>
        <taxon>Candidatus Schekmaniibacteriota</taxon>
    </lineage>
</organism>
<dbReference type="InterPro" id="IPR009056">
    <property type="entry name" value="Cyt_c-like_dom"/>
</dbReference>
<evidence type="ECO:0000313" key="7">
    <source>
        <dbReference type="EMBL" id="OGL43840.1"/>
    </source>
</evidence>